<evidence type="ECO:0000313" key="2">
    <source>
        <dbReference type="Proteomes" id="UP001206128"/>
    </source>
</evidence>
<keyword evidence="2" id="KW-1185">Reference proteome</keyword>
<dbReference type="RefSeq" id="WP_253775700.1">
    <property type="nucleotide sequence ID" value="NZ_JAMTCK010000012.1"/>
</dbReference>
<sequence length="76" mass="8420">MTTAADYLWRQWVEDNLLHAVPATSTGDRFGLFDAACGTVLTPDDSTLIETPSGQPFCPDCLVYVGTQVEDTRWRP</sequence>
<dbReference type="Proteomes" id="UP001206128">
    <property type="component" value="Unassembled WGS sequence"/>
</dbReference>
<accession>A0AAE3GLG2</accession>
<protein>
    <submittedName>
        <fullName evidence="1">Uncharacterized protein</fullName>
    </submittedName>
</protein>
<evidence type="ECO:0000313" key="1">
    <source>
        <dbReference type="EMBL" id="MCP2168148.1"/>
    </source>
</evidence>
<comment type="caution">
    <text evidence="1">The sequence shown here is derived from an EMBL/GenBank/DDBJ whole genome shotgun (WGS) entry which is preliminary data.</text>
</comment>
<organism evidence="1 2">
    <name type="scientific">Goodfellowiella coeruleoviolacea</name>
    <dbReference type="NCBI Taxonomy" id="334858"/>
    <lineage>
        <taxon>Bacteria</taxon>
        <taxon>Bacillati</taxon>
        <taxon>Actinomycetota</taxon>
        <taxon>Actinomycetes</taxon>
        <taxon>Pseudonocardiales</taxon>
        <taxon>Pseudonocardiaceae</taxon>
        <taxon>Goodfellowiella</taxon>
    </lineage>
</organism>
<gene>
    <name evidence="1" type="ORF">LX83_005022</name>
</gene>
<dbReference type="AlphaFoldDB" id="A0AAE3GLG2"/>
<proteinExistence type="predicted"/>
<dbReference type="EMBL" id="JAMTCK010000012">
    <property type="protein sequence ID" value="MCP2168148.1"/>
    <property type="molecule type" value="Genomic_DNA"/>
</dbReference>
<reference evidence="1" key="1">
    <citation type="submission" date="2022-06" db="EMBL/GenBank/DDBJ databases">
        <title>Genomic Encyclopedia of Archaeal and Bacterial Type Strains, Phase II (KMG-II): from individual species to whole genera.</title>
        <authorList>
            <person name="Goeker M."/>
        </authorList>
    </citation>
    <scope>NUCLEOTIDE SEQUENCE</scope>
    <source>
        <strain evidence="1">DSM 43935</strain>
    </source>
</reference>
<name>A0AAE3GLG2_9PSEU</name>